<dbReference type="GO" id="GO:0005886">
    <property type="term" value="C:plasma membrane"/>
    <property type="evidence" value="ECO:0007669"/>
    <property type="project" value="UniProtKB-SubCell"/>
</dbReference>
<evidence type="ECO:0000256" key="4">
    <source>
        <dbReference type="ARBA" id="ARBA00022692"/>
    </source>
</evidence>
<dbReference type="PANTHER" id="PTHR34390:SF1">
    <property type="entry name" value="SUCCINATE TRANSPORTER SUBUNIT YJJB-RELATED"/>
    <property type="match status" value="1"/>
</dbReference>
<dbReference type="EMBL" id="MZGW01000001">
    <property type="protein sequence ID" value="OPJ56782.1"/>
    <property type="molecule type" value="Genomic_DNA"/>
</dbReference>
<feature type="transmembrane region" description="Helical" evidence="8">
    <location>
        <begin position="78"/>
        <end position="97"/>
    </location>
</feature>
<evidence type="ECO:0000313" key="10">
    <source>
        <dbReference type="EMBL" id="OPJ56782.1"/>
    </source>
</evidence>
<keyword evidence="3" id="KW-0997">Cell inner membrane</keyword>
<feature type="domain" description="Threonine/Serine exporter ThrE" evidence="9">
    <location>
        <begin position="6"/>
        <end position="134"/>
    </location>
</feature>
<gene>
    <name evidence="10" type="ORF">CLOTH_00640</name>
</gene>
<dbReference type="AlphaFoldDB" id="A0A1V4I9W7"/>
<feature type="transmembrane region" description="Helical" evidence="8">
    <location>
        <begin position="28"/>
        <end position="45"/>
    </location>
</feature>
<evidence type="ECO:0000256" key="1">
    <source>
        <dbReference type="ARBA" id="ARBA00004651"/>
    </source>
</evidence>
<keyword evidence="11" id="KW-1185">Reference proteome</keyword>
<evidence type="ECO:0000256" key="3">
    <source>
        <dbReference type="ARBA" id="ARBA00022519"/>
    </source>
</evidence>
<feature type="transmembrane region" description="Helical" evidence="8">
    <location>
        <begin position="6"/>
        <end position="23"/>
    </location>
</feature>
<keyword evidence="5 8" id="KW-1133">Transmembrane helix</keyword>
<dbReference type="Pfam" id="PF12821">
    <property type="entry name" value="ThrE_2"/>
    <property type="match status" value="1"/>
</dbReference>
<keyword evidence="2" id="KW-1003">Cell membrane</keyword>
<sequence length="146" mass="15720">MYLLSQFIYSFLSTVGFSILFNVPRKSLIYAGITGGVGWTLFTYIKEVVFSIPFSSFIAAIVVALLGELFARIDKKPVTAFVIPGIVPLVPGYGIYLTMINLINDDFNTAIKVGTNAIFTGGAIAIGIILVSSIAKVLKTTNTKNT</sequence>
<name>A0A1V4I9W7_9FIRM</name>
<evidence type="ECO:0000256" key="7">
    <source>
        <dbReference type="ARBA" id="ARBA00034125"/>
    </source>
</evidence>
<evidence type="ECO:0000256" key="6">
    <source>
        <dbReference type="ARBA" id="ARBA00023136"/>
    </source>
</evidence>
<feature type="transmembrane region" description="Helical" evidence="8">
    <location>
        <begin position="51"/>
        <end position="71"/>
    </location>
</feature>
<comment type="subcellular location">
    <subcellularLocation>
        <location evidence="1">Cell membrane</location>
        <topology evidence="1">Multi-pass membrane protein</topology>
    </subcellularLocation>
</comment>
<comment type="similarity">
    <text evidence="7">Belongs to the ThrE exporter (TC 2.A.79) family.</text>
</comment>
<evidence type="ECO:0000256" key="8">
    <source>
        <dbReference type="SAM" id="Phobius"/>
    </source>
</evidence>
<accession>A0A1V4I9W7</accession>
<dbReference type="OrthoDB" id="9810047at2"/>
<evidence type="ECO:0000256" key="5">
    <source>
        <dbReference type="ARBA" id="ARBA00022989"/>
    </source>
</evidence>
<evidence type="ECO:0000256" key="2">
    <source>
        <dbReference type="ARBA" id="ARBA00022475"/>
    </source>
</evidence>
<dbReference type="GO" id="GO:0015744">
    <property type="term" value="P:succinate transport"/>
    <property type="evidence" value="ECO:0007669"/>
    <property type="project" value="TreeGrafter"/>
</dbReference>
<evidence type="ECO:0000259" key="9">
    <source>
        <dbReference type="Pfam" id="PF12821"/>
    </source>
</evidence>
<dbReference type="STRING" id="29349.CLOTH_00640"/>
<reference evidence="10 11" key="1">
    <citation type="submission" date="2017-03" db="EMBL/GenBank/DDBJ databases">
        <title>Genome sequence of Clostridium thermoalcaliphilum DSM 7309.</title>
        <authorList>
            <person name="Poehlein A."/>
            <person name="Daniel R."/>
        </authorList>
    </citation>
    <scope>NUCLEOTIDE SEQUENCE [LARGE SCALE GENOMIC DNA]</scope>
    <source>
        <strain evidence="10 11">DSM 7309</strain>
    </source>
</reference>
<protein>
    <recommendedName>
        <fullName evidence="9">Threonine/Serine exporter ThrE domain-containing protein</fullName>
    </recommendedName>
</protein>
<feature type="transmembrane region" description="Helical" evidence="8">
    <location>
        <begin position="117"/>
        <end position="138"/>
    </location>
</feature>
<dbReference type="RefSeq" id="WP_079410086.1">
    <property type="nucleotide sequence ID" value="NZ_MZGW01000001.1"/>
</dbReference>
<dbReference type="Proteomes" id="UP000190140">
    <property type="component" value="Unassembled WGS sequence"/>
</dbReference>
<keyword evidence="6 8" id="KW-0472">Membrane</keyword>
<proteinExistence type="inferred from homology"/>
<comment type="caution">
    <text evidence="10">The sequence shown here is derived from an EMBL/GenBank/DDBJ whole genome shotgun (WGS) entry which is preliminary data.</text>
</comment>
<organism evidence="10 11">
    <name type="scientific">Alkalithermobacter paradoxus</name>
    <dbReference type="NCBI Taxonomy" id="29349"/>
    <lineage>
        <taxon>Bacteria</taxon>
        <taxon>Bacillati</taxon>
        <taxon>Bacillota</taxon>
        <taxon>Clostridia</taxon>
        <taxon>Peptostreptococcales</taxon>
        <taxon>Tepidibacteraceae</taxon>
        <taxon>Alkalithermobacter</taxon>
    </lineage>
</organism>
<dbReference type="InterPro" id="IPR050539">
    <property type="entry name" value="ThrE_Dicarb/AminoAcid_Exp"/>
</dbReference>
<evidence type="ECO:0000313" key="11">
    <source>
        <dbReference type="Proteomes" id="UP000190140"/>
    </source>
</evidence>
<keyword evidence="4 8" id="KW-0812">Transmembrane</keyword>
<dbReference type="PANTHER" id="PTHR34390">
    <property type="entry name" value="UPF0442 PROTEIN YJJB-RELATED"/>
    <property type="match status" value="1"/>
</dbReference>
<dbReference type="InterPro" id="IPR024528">
    <property type="entry name" value="ThrE_2"/>
</dbReference>